<reference evidence="1 2" key="1">
    <citation type="journal article" date="2019" name="FEMS Microbiol. Lett.">
        <title>A novel salt-tolerant genotype illuminates the sucrose gene evolution in freshwater bloom-forming cyanobacterium Microcystis aeruginosa.</title>
        <authorList>
            <person name="Tanabe Y."/>
            <person name="Yamaguchi H."/>
            <person name="Sano T."/>
            <person name="Kawachi M."/>
        </authorList>
    </citation>
    <scope>NUCLEOTIDE SEQUENCE [LARGE SCALE GENOMIC DNA]</scope>
    <source>
        <strain evidence="1 2">NIES-4325</strain>
    </source>
</reference>
<evidence type="ECO:0000313" key="2">
    <source>
        <dbReference type="Proteomes" id="UP000376575"/>
    </source>
</evidence>
<proteinExistence type="predicted"/>
<dbReference type="EMBL" id="BJKP01000010">
    <property type="protein sequence ID" value="GEA26890.1"/>
    <property type="molecule type" value="Genomic_DNA"/>
</dbReference>
<protein>
    <recommendedName>
        <fullName evidence="3">RiboL-PSP-HEPN domain-containing protein</fullName>
    </recommendedName>
</protein>
<dbReference type="AlphaFoldDB" id="A0A5J4FA23"/>
<accession>A0A5J4FA23</accession>
<evidence type="ECO:0008006" key="3">
    <source>
        <dbReference type="Google" id="ProtNLM"/>
    </source>
</evidence>
<dbReference type="RefSeq" id="WP_151695594.1">
    <property type="nucleotide sequence ID" value="NZ_BJKP01000010.1"/>
</dbReference>
<evidence type="ECO:0000313" key="1">
    <source>
        <dbReference type="EMBL" id="GEA26890.1"/>
    </source>
</evidence>
<sequence>MSSYRKSQVPSKKILGNVSKYESYREAWSRIKLAQENHFFLEAITIQESIITDRLISFLSRPESPKPLSKKKNGQFPSFGELIEHWRLEFPDALQSGLYLDLIEAVDQWRCMRNKAIHAIVKSEPGKPTKSIDEFLQKAKDTAEEGEKLAREVCKWSQKEKKKSLPTTPV</sequence>
<dbReference type="Proteomes" id="UP000376575">
    <property type="component" value="Unassembled WGS sequence"/>
</dbReference>
<name>A0A5J4FA23_MICAE</name>
<gene>
    <name evidence="1" type="ORF">MiAbW_01450</name>
</gene>
<comment type="caution">
    <text evidence="1">The sequence shown here is derived from an EMBL/GenBank/DDBJ whole genome shotgun (WGS) entry which is preliminary data.</text>
</comment>
<organism evidence="1 2">
    <name type="scientific">Microcystis aeruginosa NIES-4325</name>
    <dbReference type="NCBI Taxonomy" id="2569534"/>
    <lineage>
        <taxon>Bacteria</taxon>
        <taxon>Bacillati</taxon>
        <taxon>Cyanobacteriota</taxon>
        <taxon>Cyanophyceae</taxon>
        <taxon>Oscillatoriophycideae</taxon>
        <taxon>Chroococcales</taxon>
        <taxon>Microcystaceae</taxon>
        <taxon>Microcystis</taxon>
    </lineage>
</organism>